<dbReference type="EMBL" id="NWUJ01000001">
    <property type="protein sequence ID" value="PFH37940.1"/>
    <property type="molecule type" value="Genomic_DNA"/>
</dbReference>
<keyword evidence="3" id="KW-1185">Reference proteome</keyword>
<evidence type="ECO:0000313" key="3">
    <source>
        <dbReference type="Proteomes" id="UP000224006"/>
    </source>
</evidence>
<feature type="region of interest" description="Disordered" evidence="1">
    <location>
        <begin position="112"/>
        <end position="159"/>
    </location>
</feature>
<evidence type="ECO:0000313" key="2">
    <source>
        <dbReference type="EMBL" id="PFH37940.1"/>
    </source>
</evidence>
<dbReference type="GeneID" id="40305344"/>
<comment type="caution">
    <text evidence="2">The sequence shown here is derived from an EMBL/GenBank/DDBJ whole genome shotgun (WGS) entry which is preliminary data.</text>
</comment>
<feature type="compositionally biased region" description="Pro residues" evidence="1">
    <location>
        <begin position="132"/>
        <end position="141"/>
    </location>
</feature>
<protein>
    <submittedName>
        <fullName evidence="2">Uncharacterized protein</fullName>
    </submittedName>
</protein>
<dbReference type="VEuPathDB" id="ToxoDB:BESB_002810"/>
<sequence>MPLLPAWAVPPKEGNMWRERFFQGRPTGGISLFDLALFVALGLLVFGSPGLHAHATTNPEGATGGLAAPAPGPEAVVPFLAKPPTYAVVAAPAVVSLTDLFTVSPFAALEIPTEGKAHEPRPVEPSTEASGSPPPPPPPPTGVKREDSPGAQAPRGNTAAVPPFLKLGLAAAAASGLSETLRRLGVSPELLKVPDPSGTSGVSPSSSESPSTSAPQTTTASGVDTAVQSGPSGQDAAVTVVAAEQRDLRPSPRAYPVPVPVPYFPVMYPGLAAVPVAPVVSYPGGRYAVPPPFPLSPPVAGPTLPPQVPGFAAVALPGVPVGAPVGYGVLPAVPATVTVQPAVAAMPAQQVTVTVPTYLTALPAVATAVAPAAR</sequence>
<dbReference type="RefSeq" id="XP_029221949.1">
    <property type="nucleotide sequence ID" value="XM_029359036.1"/>
</dbReference>
<feature type="compositionally biased region" description="Low complexity" evidence="1">
    <location>
        <begin position="194"/>
        <end position="222"/>
    </location>
</feature>
<reference evidence="2 3" key="1">
    <citation type="submission" date="2017-09" db="EMBL/GenBank/DDBJ databases">
        <title>Genome sequencing of Besnoitia besnoiti strain Bb-Ger1.</title>
        <authorList>
            <person name="Schares G."/>
            <person name="Venepally P."/>
            <person name="Lorenzi H.A."/>
        </authorList>
    </citation>
    <scope>NUCLEOTIDE SEQUENCE [LARGE SCALE GENOMIC DNA]</scope>
    <source>
        <strain evidence="2 3">Bb-Ger1</strain>
    </source>
</reference>
<gene>
    <name evidence="2" type="ORF">BESB_002810</name>
</gene>
<organism evidence="2 3">
    <name type="scientific">Besnoitia besnoiti</name>
    <name type="common">Apicomplexan protozoan</name>
    <dbReference type="NCBI Taxonomy" id="94643"/>
    <lineage>
        <taxon>Eukaryota</taxon>
        <taxon>Sar</taxon>
        <taxon>Alveolata</taxon>
        <taxon>Apicomplexa</taxon>
        <taxon>Conoidasida</taxon>
        <taxon>Coccidia</taxon>
        <taxon>Eucoccidiorida</taxon>
        <taxon>Eimeriorina</taxon>
        <taxon>Sarcocystidae</taxon>
        <taxon>Besnoitia</taxon>
    </lineage>
</organism>
<evidence type="ECO:0000256" key="1">
    <source>
        <dbReference type="SAM" id="MobiDB-lite"/>
    </source>
</evidence>
<feature type="compositionally biased region" description="Basic and acidic residues" evidence="1">
    <location>
        <begin position="113"/>
        <end position="122"/>
    </location>
</feature>
<dbReference type="Proteomes" id="UP000224006">
    <property type="component" value="Chromosome I"/>
</dbReference>
<feature type="region of interest" description="Disordered" evidence="1">
    <location>
        <begin position="188"/>
        <end position="236"/>
    </location>
</feature>
<dbReference type="KEGG" id="bbes:BESB_002810"/>
<proteinExistence type="predicted"/>
<accession>A0A2A9MPW7</accession>
<dbReference type="STRING" id="94643.A0A2A9MPW7"/>
<dbReference type="AlphaFoldDB" id="A0A2A9MPW7"/>
<name>A0A2A9MPW7_BESBE</name>